<accession>A0AA41Z113</accession>
<sequence length="304" mass="30299">MADVAGSLTYRFDADVSGFARAIDSAGAKLDALSQRASAFAAGRPLDITSGLSRATGSTDDQAGRELTRLSQQLALLQSTGAAHAAIAEQIKIEAAQTKLGSDATVAQKASAASLVQQIDAAAVAQAKLRAAQEATNTAWRYGSNTLTSGIEAMIFQGEKLRDVGASLLSSFAKSGLSAALSGSGPLAGLLGTAGTNGAVGGLFGALGSLFTGSTAASTFSGLYADGGTIGAGQWGVVGEKGAEVVAGPATVVPWAKAMGQGGQRSTQVIQFNVTTPDAPSFARSEAQMAALVSRAVARGGRNS</sequence>
<comment type="caution">
    <text evidence="1">The sequence shown here is derived from an EMBL/GenBank/DDBJ whole genome shotgun (WGS) entry which is preliminary data.</text>
</comment>
<gene>
    <name evidence="1" type="ORF">M8523_23560</name>
</gene>
<dbReference type="AlphaFoldDB" id="A0AA41Z113"/>
<keyword evidence="2" id="KW-1185">Reference proteome</keyword>
<organism evidence="1 2">
    <name type="scientific">Lichenifustis flavocetrariae</name>
    <dbReference type="NCBI Taxonomy" id="2949735"/>
    <lineage>
        <taxon>Bacteria</taxon>
        <taxon>Pseudomonadati</taxon>
        <taxon>Pseudomonadota</taxon>
        <taxon>Alphaproteobacteria</taxon>
        <taxon>Hyphomicrobiales</taxon>
        <taxon>Lichenihabitantaceae</taxon>
        <taxon>Lichenifustis</taxon>
    </lineage>
</organism>
<evidence type="ECO:0008006" key="3">
    <source>
        <dbReference type="Google" id="ProtNLM"/>
    </source>
</evidence>
<proteinExistence type="predicted"/>
<dbReference type="Proteomes" id="UP001165667">
    <property type="component" value="Unassembled WGS sequence"/>
</dbReference>
<protein>
    <recommendedName>
        <fullName evidence="3">Phage tail tape measure protein</fullName>
    </recommendedName>
</protein>
<evidence type="ECO:0000313" key="2">
    <source>
        <dbReference type="Proteomes" id="UP001165667"/>
    </source>
</evidence>
<dbReference type="RefSeq" id="WP_282587366.1">
    <property type="nucleotide sequence ID" value="NZ_JAMOIM010000020.1"/>
</dbReference>
<dbReference type="EMBL" id="JAMOIM010000020">
    <property type="protein sequence ID" value="MCW6510987.1"/>
    <property type="molecule type" value="Genomic_DNA"/>
</dbReference>
<reference evidence="1" key="1">
    <citation type="submission" date="2022-05" db="EMBL/GenBank/DDBJ databases">
        <authorList>
            <person name="Pankratov T."/>
        </authorList>
    </citation>
    <scope>NUCLEOTIDE SEQUENCE</scope>
    <source>
        <strain evidence="1">BP6-180914</strain>
    </source>
</reference>
<evidence type="ECO:0000313" key="1">
    <source>
        <dbReference type="EMBL" id="MCW6510987.1"/>
    </source>
</evidence>
<name>A0AA41Z113_9HYPH</name>